<dbReference type="AlphaFoldDB" id="A0A0U2U921"/>
<comment type="similarity">
    <text evidence="2">Belongs to the NADH dehydrogenase family.</text>
</comment>
<dbReference type="PANTHER" id="PTHR42913">
    <property type="entry name" value="APOPTOSIS-INDUCING FACTOR 1"/>
    <property type="match status" value="1"/>
</dbReference>
<evidence type="ECO:0000313" key="7">
    <source>
        <dbReference type="EMBL" id="ALU12564.1"/>
    </source>
</evidence>
<evidence type="ECO:0000256" key="4">
    <source>
        <dbReference type="ARBA" id="ARBA00022827"/>
    </source>
</evidence>
<keyword evidence="4" id="KW-0274">FAD</keyword>
<evidence type="ECO:0000256" key="3">
    <source>
        <dbReference type="ARBA" id="ARBA00022630"/>
    </source>
</evidence>
<name>A0A0U2U921_9CREN</name>
<dbReference type="GO" id="GO:0003955">
    <property type="term" value="F:NAD(P)H dehydrogenase (quinone) activity"/>
    <property type="evidence" value="ECO:0007669"/>
    <property type="project" value="TreeGrafter"/>
</dbReference>
<evidence type="ECO:0000256" key="2">
    <source>
        <dbReference type="ARBA" id="ARBA00005272"/>
    </source>
</evidence>
<dbReference type="Proteomes" id="UP000060778">
    <property type="component" value="Chromosome"/>
</dbReference>
<dbReference type="OrthoDB" id="38899at2157"/>
<dbReference type="STRING" id="940295.EYM_05195"/>
<dbReference type="SUPFAM" id="SSF51905">
    <property type="entry name" value="FAD/NAD(P)-binding domain"/>
    <property type="match status" value="1"/>
</dbReference>
<dbReference type="PANTHER" id="PTHR42913:SF3">
    <property type="entry name" value="64 KDA MITOCHONDRIAL NADH DEHYDROGENASE (EUROFUNG)"/>
    <property type="match status" value="1"/>
</dbReference>
<dbReference type="Gene3D" id="3.50.50.100">
    <property type="match status" value="1"/>
</dbReference>
<keyword evidence="5" id="KW-0560">Oxidoreductase</keyword>
<organism evidence="7 8">
    <name type="scientific">Ignicoccus islandicus DSM 13165</name>
    <dbReference type="NCBI Taxonomy" id="940295"/>
    <lineage>
        <taxon>Archaea</taxon>
        <taxon>Thermoproteota</taxon>
        <taxon>Thermoprotei</taxon>
        <taxon>Desulfurococcales</taxon>
        <taxon>Desulfurococcaceae</taxon>
        <taxon>Ignicoccus</taxon>
    </lineage>
</organism>
<evidence type="ECO:0000259" key="6">
    <source>
        <dbReference type="Pfam" id="PF07992"/>
    </source>
</evidence>
<dbReference type="InterPro" id="IPR036188">
    <property type="entry name" value="FAD/NAD-bd_sf"/>
</dbReference>
<evidence type="ECO:0000256" key="5">
    <source>
        <dbReference type="ARBA" id="ARBA00023002"/>
    </source>
</evidence>
<keyword evidence="3" id="KW-0285">Flavoprotein</keyword>
<dbReference type="GO" id="GO:0019646">
    <property type="term" value="P:aerobic electron transport chain"/>
    <property type="evidence" value="ECO:0007669"/>
    <property type="project" value="TreeGrafter"/>
</dbReference>
<dbReference type="InterPro" id="IPR023753">
    <property type="entry name" value="FAD/NAD-binding_dom"/>
</dbReference>
<proteinExistence type="inferred from homology"/>
<reference evidence="7 8" key="1">
    <citation type="submission" date="2013-11" db="EMBL/GenBank/DDBJ databases">
        <title>Comparative genomics of Ignicoccus.</title>
        <authorList>
            <person name="Podar M."/>
        </authorList>
    </citation>
    <scope>NUCLEOTIDE SEQUENCE [LARGE SCALE GENOMIC DNA]</scope>
    <source>
        <strain evidence="7 8">DSM 13165</strain>
    </source>
</reference>
<comment type="cofactor">
    <cofactor evidence="1">
        <name>FAD</name>
        <dbReference type="ChEBI" id="CHEBI:57692"/>
    </cofactor>
</comment>
<evidence type="ECO:0000256" key="1">
    <source>
        <dbReference type="ARBA" id="ARBA00001974"/>
    </source>
</evidence>
<dbReference type="EMBL" id="CP006867">
    <property type="protein sequence ID" value="ALU12564.1"/>
    <property type="molecule type" value="Genomic_DNA"/>
</dbReference>
<protein>
    <recommendedName>
        <fullName evidence="6">FAD/NAD(P)-binding domain-containing protein</fullName>
    </recommendedName>
</protein>
<feature type="domain" description="FAD/NAD(P)-binding" evidence="6">
    <location>
        <begin position="1"/>
        <end position="282"/>
    </location>
</feature>
<dbReference type="RefSeq" id="WP_075049964.1">
    <property type="nucleotide sequence ID" value="NZ_CP006867.1"/>
</dbReference>
<gene>
    <name evidence="7" type="ORF">EYM_05195</name>
</gene>
<accession>A0A0U2U921</accession>
<dbReference type="Pfam" id="PF07992">
    <property type="entry name" value="Pyr_redox_2"/>
    <property type="match status" value="1"/>
</dbReference>
<dbReference type="InterPro" id="IPR051169">
    <property type="entry name" value="NADH-Q_oxidoreductase"/>
</dbReference>
<evidence type="ECO:0000313" key="8">
    <source>
        <dbReference type="Proteomes" id="UP000060778"/>
    </source>
</evidence>
<keyword evidence="8" id="KW-1185">Reference proteome</keyword>
<dbReference type="KEGG" id="iis:EYM_05195"/>
<sequence>MRVIVVGNGFGALSASRAAEVNGLEVIQIGPRKFEYLPSLTKILSGRKRAEDLTVEPNFRWEFVEDLVTEVEETENGVKVVTENGREYEGDFAVLAPGSEPWVPVEGVYPLYRINHAVEVKRKLDELGNDATIAVVGTGLVGLETLGELRWMNASGKASYRLKAIEAAPVISPTLPCEKIKPVIMNKLRKYGIEVHLNSLVSEVKNGKVITSSGNEIEADLVIWAAGVKGPKVKVNCAERAKRDFFVVDEFQRAKGCKRTYVAGDAANSKALKMAEEAMRQGWYAVLHAIGKKRDPYVPFLTSERPFCFITLGPTDGISVLNKVVIPGRLAPIAKEILEKWMLRMAKAAKMKPPVPV</sequence>
<dbReference type="GeneID" id="30680423"/>